<name>A0ACB8ZU81_CICIN</name>
<accession>A0ACB8ZU81</accession>
<protein>
    <submittedName>
        <fullName evidence="1">Uncharacterized protein</fullName>
    </submittedName>
</protein>
<proteinExistence type="predicted"/>
<organism evidence="1 2">
    <name type="scientific">Cichorium intybus</name>
    <name type="common">Chicory</name>
    <dbReference type="NCBI Taxonomy" id="13427"/>
    <lineage>
        <taxon>Eukaryota</taxon>
        <taxon>Viridiplantae</taxon>
        <taxon>Streptophyta</taxon>
        <taxon>Embryophyta</taxon>
        <taxon>Tracheophyta</taxon>
        <taxon>Spermatophyta</taxon>
        <taxon>Magnoliopsida</taxon>
        <taxon>eudicotyledons</taxon>
        <taxon>Gunneridae</taxon>
        <taxon>Pentapetalae</taxon>
        <taxon>asterids</taxon>
        <taxon>campanulids</taxon>
        <taxon>Asterales</taxon>
        <taxon>Asteraceae</taxon>
        <taxon>Cichorioideae</taxon>
        <taxon>Cichorieae</taxon>
        <taxon>Cichoriinae</taxon>
        <taxon>Cichorium</taxon>
    </lineage>
</organism>
<comment type="caution">
    <text evidence="1">The sequence shown here is derived from an EMBL/GenBank/DDBJ whole genome shotgun (WGS) entry which is preliminary data.</text>
</comment>
<evidence type="ECO:0000313" key="2">
    <source>
        <dbReference type="Proteomes" id="UP001055811"/>
    </source>
</evidence>
<evidence type="ECO:0000313" key="1">
    <source>
        <dbReference type="EMBL" id="KAI3701112.1"/>
    </source>
</evidence>
<dbReference type="Proteomes" id="UP001055811">
    <property type="component" value="Linkage Group LG08"/>
</dbReference>
<sequence>MTKKVVDVDNDLTQFKTETTDRIDKLEASIEKRHAGPHPLPPQSSIPISTPTMEFPKPQSGPLMFDDLGFPMTLGNDRGSSSQGGFFRPGNQGGHQLGSMFFWHADSGILSPTSGYGRGSGPSGERLWLPGTYYRLRKLKMPLFDGEDAFG</sequence>
<reference evidence="1 2" key="2">
    <citation type="journal article" date="2022" name="Mol. Ecol. Resour.">
        <title>The genomes of chicory, endive, great burdock and yacon provide insights into Asteraceae paleo-polyploidization history and plant inulin production.</title>
        <authorList>
            <person name="Fan W."/>
            <person name="Wang S."/>
            <person name="Wang H."/>
            <person name="Wang A."/>
            <person name="Jiang F."/>
            <person name="Liu H."/>
            <person name="Zhao H."/>
            <person name="Xu D."/>
            <person name="Zhang Y."/>
        </authorList>
    </citation>
    <scope>NUCLEOTIDE SEQUENCE [LARGE SCALE GENOMIC DNA]</scope>
    <source>
        <strain evidence="2">cv. Punajuju</strain>
        <tissue evidence="1">Leaves</tissue>
    </source>
</reference>
<dbReference type="EMBL" id="CM042016">
    <property type="protein sequence ID" value="KAI3701112.1"/>
    <property type="molecule type" value="Genomic_DNA"/>
</dbReference>
<gene>
    <name evidence="1" type="ORF">L2E82_45756</name>
</gene>
<keyword evidence="2" id="KW-1185">Reference proteome</keyword>
<reference evidence="2" key="1">
    <citation type="journal article" date="2022" name="Mol. Ecol. Resour.">
        <title>The genomes of chicory, endive, great burdock and yacon provide insights into Asteraceae palaeo-polyploidization history and plant inulin production.</title>
        <authorList>
            <person name="Fan W."/>
            <person name="Wang S."/>
            <person name="Wang H."/>
            <person name="Wang A."/>
            <person name="Jiang F."/>
            <person name="Liu H."/>
            <person name="Zhao H."/>
            <person name="Xu D."/>
            <person name="Zhang Y."/>
        </authorList>
    </citation>
    <scope>NUCLEOTIDE SEQUENCE [LARGE SCALE GENOMIC DNA]</scope>
    <source>
        <strain evidence="2">cv. Punajuju</strain>
    </source>
</reference>